<dbReference type="InterPro" id="IPR029033">
    <property type="entry name" value="His_PPase_superfam"/>
</dbReference>
<accession>A0A1D8ACL6</accession>
<proteinExistence type="predicted"/>
<dbReference type="EMBL" id="CP017076">
    <property type="protein sequence ID" value="AOR79867.1"/>
    <property type="molecule type" value="Genomic_DNA"/>
</dbReference>
<geneLocation type="plasmid" evidence="2 3">
    <name>pSA1</name>
</geneLocation>
<feature type="signal peptide" evidence="1">
    <location>
        <begin position="1"/>
        <end position="20"/>
    </location>
</feature>
<feature type="chain" id="PRO_5009104883" description="Histidine-type phosphatase" evidence="1">
    <location>
        <begin position="21"/>
        <end position="394"/>
    </location>
</feature>
<evidence type="ECO:0000313" key="3">
    <source>
        <dbReference type="Proteomes" id="UP000094626"/>
    </source>
</evidence>
<name>A0A1D8ACL6_9SPHN</name>
<organism evidence="2 3">
    <name type="scientific">Novosphingobium resinovorum</name>
    <dbReference type="NCBI Taxonomy" id="158500"/>
    <lineage>
        <taxon>Bacteria</taxon>
        <taxon>Pseudomonadati</taxon>
        <taxon>Pseudomonadota</taxon>
        <taxon>Alphaproteobacteria</taxon>
        <taxon>Sphingomonadales</taxon>
        <taxon>Sphingomonadaceae</taxon>
        <taxon>Novosphingobium</taxon>
    </lineage>
</organism>
<dbReference type="InterPro" id="IPR000560">
    <property type="entry name" value="His_Pase_clade-2"/>
</dbReference>
<keyword evidence="2" id="KW-0614">Plasmid</keyword>
<dbReference type="Gene3D" id="3.40.50.1240">
    <property type="entry name" value="Phosphoglycerate mutase-like"/>
    <property type="match status" value="2"/>
</dbReference>
<dbReference type="Proteomes" id="UP000094626">
    <property type="component" value="Plasmid pSA1"/>
</dbReference>
<dbReference type="OrthoDB" id="395886at2"/>
<dbReference type="SUPFAM" id="SSF53254">
    <property type="entry name" value="Phosphoglycerate mutase-like"/>
    <property type="match status" value="1"/>
</dbReference>
<evidence type="ECO:0008006" key="4">
    <source>
        <dbReference type="Google" id="ProtNLM"/>
    </source>
</evidence>
<gene>
    <name evidence="2" type="ORF">BES08_24235</name>
</gene>
<keyword evidence="1" id="KW-0732">Signal</keyword>
<dbReference type="KEGG" id="nre:BES08_24235"/>
<evidence type="ECO:0000256" key="1">
    <source>
        <dbReference type="SAM" id="SignalP"/>
    </source>
</evidence>
<keyword evidence="3" id="KW-1185">Reference proteome</keyword>
<evidence type="ECO:0000313" key="2">
    <source>
        <dbReference type="EMBL" id="AOR79867.1"/>
    </source>
</evidence>
<dbReference type="AlphaFoldDB" id="A0A1D8ACL6"/>
<protein>
    <recommendedName>
        <fullName evidence="4">Histidine-type phosphatase</fullName>
    </recommendedName>
</protein>
<reference evidence="3" key="1">
    <citation type="journal article" date="2017" name="J. Biotechnol.">
        <title>Complete genome sequence of Novosphingobium resinovorum SA1, a versatile xenobiotic-degrading bacterium capable of utilizing sulfanilic acid.</title>
        <authorList>
            <person name="Hegedus B."/>
            <person name="Kos P.B."/>
            <person name="Balint B."/>
            <person name="Maroti G."/>
            <person name="Gan H.M."/>
            <person name="Perei K."/>
            <person name="Rakhely G."/>
        </authorList>
    </citation>
    <scope>NUCLEOTIDE SEQUENCE [LARGE SCALE GENOMIC DNA]</scope>
    <source>
        <strain evidence="3">SA1</strain>
    </source>
</reference>
<sequence length="394" mass="41610">MTMRALLAGLALLIPAAAHAAPTTPGDLVTERAVLVMRHGIRAPLNGEVPEGTRTDRPWPVWPVAQSVVTPHGKRALEIVAESDRRLLASRGLLDAAGCPKAGSVSIVANASPRVIASAAAYLRGFAPQCAIKISHLEEPQADPIFEPLRAKATAFDADAAVADINRSTGGMARLAARDRKELALLNRVLGCGEADCLPPAAPAIAARDRDIALSGPIRSASGIAQVLLLQYLEGMPVQQVGWGRIDAAGLQRLGRLHADLFTVYTRPPYMAAHQASALGRRILDTLDHGPAFELLMGHDTNVTALAVTLGVDLCGEGCATNDVPPGGAILIERLRDARSGLRYVRASYRTQSPQALRGLGAQVSLTPLRLPGCAKDPCRYDAFAATFGQRLAK</sequence>
<dbReference type="Pfam" id="PF00328">
    <property type="entry name" value="His_Phos_2"/>
    <property type="match status" value="1"/>
</dbReference>